<dbReference type="InterPro" id="IPR031807">
    <property type="entry name" value="HicB-like"/>
</dbReference>
<evidence type="ECO:0000313" key="3">
    <source>
        <dbReference type="Proteomes" id="UP000051236"/>
    </source>
</evidence>
<proteinExistence type="predicted"/>
<dbReference type="RefSeq" id="WP_035453420.1">
    <property type="nucleotide sequence ID" value="NZ_AZGA01000057.1"/>
</dbReference>
<feature type="domain" description="HicB-like antitoxin of toxin-antitoxin system" evidence="1">
    <location>
        <begin position="7"/>
        <end position="92"/>
    </location>
</feature>
<dbReference type="EMBL" id="AZGA01000057">
    <property type="protein sequence ID" value="KRM33283.1"/>
    <property type="molecule type" value="Genomic_DNA"/>
</dbReference>
<organism evidence="2 3">
    <name type="scientific">Agrilactobacillus composti DSM 18527 = JCM 14202</name>
    <dbReference type="NCBI Taxonomy" id="1423734"/>
    <lineage>
        <taxon>Bacteria</taxon>
        <taxon>Bacillati</taxon>
        <taxon>Bacillota</taxon>
        <taxon>Bacilli</taxon>
        <taxon>Lactobacillales</taxon>
        <taxon>Lactobacillaceae</taxon>
        <taxon>Agrilactobacillus</taxon>
    </lineage>
</organism>
<dbReference type="Pfam" id="PF15919">
    <property type="entry name" value="HicB_lk_antitox"/>
    <property type="match status" value="1"/>
</dbReference>
<dbReference type="OrthoDB" id="5419659at2"/>
<dbReference type="PATRIC" id="fig|1423734.3.peg.3422"/>
<comment type="caution">
    <text evidence="2">The sequence shown here is derived from an EMBL/GenBank/DDBJ whole genome shotgun (WGS) entry which is preliminary data.</text>
</comment>
<dbReference type="AlphaFoldDB" id="X0PSX4"/>
<keyword evidence="3" id="KW-1185">Reference proteome</keyword>
<evidence type="ECO:0000313" key="2">
    <source>
        <dbReference type="EMBL" id="KRM33283.1"/>
    </source>
</evidence>
<dbReference type="InterPro" id="IPR035069">
    <property type="entry name" value="TTHA1013/TTHA0281-like"/>
</dbReference>
<accession>X0PSX4</accession>
<sequence>MSRRVTYPAVLSDLENPEGEYTVTFPDVPGAISEGNGVAEATANGALALGLILFDQYILPNATAVRKVQAAYPGTVVREISVDLDRAQQESQPVAH</sequence>
<name>X0PSX4_9LACO</name>
<dbReference type="eggNOG" id="COG1598">
    <property type="taxonomic scope" value="Bacteria"/>
</dbReference>
<reference evidence="2 3" key="1">
    <citation type="journal article" date="2015" name="Genome Announc.">
        <title>Expanding the biotechnology potential of lactobacilli through comparative genomics of 213 strains and associated genera.</title>
        <authorList>
            <person name="Sun Z."/>
            <person name="Harris H.M."/>
            <person name="McCann A."/>
            <person name="Guo C."/>
            <person name="Argimon S."/>
            <person name="Zhang W."/>
            <person name="Yang X."/>
            <person name="Jeffery I.B."/>
            <person name="Cooney J.C."/>
            <person name="Kagawa T.F."/>
            <person name="Liu W."/>
            <person name="Song Y."/>
            <person name="Salvetti E."/>
            <person name="Wrobel A."/>
            <person name="Rasinkangas P."/>
            <person name="Parkhill J."/>
            <person name="Rea M.C."/>
            <person name="O'Sullivan O."/>
            <person name="Ritari J."/>
            <person name="Douillard F.P."/>
            <person name="Paul Ross R."/>
            <person name="Yang R."/>
            <person name="Briner A.E."/>
            <person name="Felis G.E."/>
            <person name="de Vos W.M."/>
            <person name="Barrangou R."/>
            <person name="Klaenhammer T.R."/>
            <person name="Caufield P.W."/>
            <person name="Cui Y."/>
            <person name="Zhang H."/>
            <person name="O'Toole P.W."/>
        </authorList>
    </citation>
    <scope>NUCLEOTIDE SEQUENCE [LARGE SCALE GENOMIC DNA]</scope>
    <source>
        <strain evidence="2 3">DSM 18527</strain>
    </source>
</reference>
<dbReference type="Proteomes" id="UP000051236">
    <property type="component" value="Unassembled WGS sequence"/>
</dbReference>
<protein>
    <recommendedName>
        <fullName evidence="1">HicB-like antitoxin of toxin-antitoxin system domain-containing protein</fullName>
    </recommendedName>
</protein>
<dbReference type="Gene3D" id="3.30.160.250">
    <property type="match status" value="1"/>
</dbReference>
<dbReference type="SUPFAM" id="SSF143100">
    <property type="entry name" value="TTHA1013/TTHA0281-like"/>
    <property type="match status" value="1"/>
</dbReference>
<dbReference type="STRING" id="1423734.FC83_GL003370"/>
<gene>
    <name evidence="2" type="ORF">FC83_GL003370</name>
</gene>
<evidence type="ECO:0000259" key="1">
    <source>
        <dbReference type="Pfam" id="PF15919"/>
    </source>
</evidence>